<dbReference type="InterPro" id="IPR005746">
    <property type="entry name" value="Thioredoxin"/>
</dbReference>
<feature type="domain" description="Thioredoxin" evidence="7">
    <location>
        <begin position="1"/>
        <end position="107"/>
    </location>
</feature>
<dbReference type="InterPro" id="IPR011990">
    <property type="entry name" value="TPR-like_helical_dom_sf"/>
</dbReference>
<reference evidence="8 9" key="1">
    <citation type="submission" date="2019-10" db="EMBL/GenBank/DDBJ databases">
        <title>Extracellular Electron Transfer in a Candidatus Methanoperedens spp. Enrichment Culture.</title>
        <authorList>
            <person name="Berger S."/>
            <person name="Rangel Shaw D."/>
            <person name="Berben T."/>
            <person name="In 'T Zandt M."/>
            <person name="Frank J."/>
            <person name="Reimann J."/>
            <person name="Jetten M.S.M."/>
            <person name="Welte C.U."/>
        </authorList>
    </citation>
    <scope>NUCLEOTIDE SEQUENCE [LARGE SCALE GENOMIC DNA]</scope>
    <source>
        <strain evidence="8">SB12</strain>
    </source>
</reference>
<dbReference type="PANTHER" id="PTHR45663:SF11">
    <property type="entry name" value="GEO12009P1"/>
    <property type="match status" value="1"/>
</dbReference>
<dbReference type="PROSITE" id="PS00194">
    <property type="entry name" value="THIOREDOXIN_1"/>
    <property type="match status" value="1"/>
</dbReference>
<dbReference type="PROSITE" id="PS51352">
    <property type="entry name" value="THIOREDOXIN_2"/>
    <property type="match status" value="1"/>
</dbReference>
<dbReference type="PANTHER" id="PTHR45663">
    <property type="entry name" value="GEO12009P1"/>
    <property type="match status" value="1"/>
</dbReference>
<dbReference type="CDD" id="cd02947">
    <property type="entry name" value="TRX_family"/>
    <property type="match status" value="1"/>
</dbReference>
<evidence type="ECO:0000313" key="9">
    <source>
        <dbReference type="Proteomes" id="UP000460298"/>
    </source>
</evidence>
<accession>A0A833M0K0</accession>
<dbReference type="InterPro" id="IPR013766">
    <property type="entry name" value="Thioredoxin_domain"/>
</dbReference>
<dbReference type="SUPFAM" id="SSF52833">
    <property type="entry name" value="Thioredoxin-like"/>
    <property type="match status" value="1"/>
</dbReference>
<name>A0A833M0K0_9LEPT</name>
<dbReference type="GO" id="GO:0045454">
    <property type="term" value="P:cell redox homeostasis"/>
    <property type="evidence" value="ECO:0007669"/>
    <property type="project" value="TreeGrafter"/>
</dbReference>
<evidence type="ECO:0000313" key="8">
    <source>
        <dbReference type="EMBL" id="KAB2935525.1"/>
    </source>
</evidence>
<dbReference type="AlphaFoldDB" id="A0A833M0K0"/>
<sequence length="260" mass="28659">MIESNQQSFQTDVLEASKDQPVLVDFWAPWCGPCRMLGPVLEKLEKEYAGKWKLVKVNTDEEQALAAQFRISGIPHCILFSGGAPVDTFTGALPEPHLRKFLEKHISDESREELLGLASSDPMAAVRQILAENRSGADAEAILWGAMPAVLDDAQMLQNVLARIPEAGSPFSDAALALKEYMHRHSEGGAEALAESLDVLKGLFNEAKAADVLEALLQRVKEDPARQAEFKADLISCFRILGQNHPVVNEVRKRLAMILY</sequence>
<keyword evidence="2" id="KW-0813">Transport</keyword>
<dbReference type="EMBL" id="WBUI01000001">
    <property type="protein sequence ID" value="KAB2935525.1"/>
    <property type="molecule type" value="Genomic_DNA"/>
</dbReference>
<evidence type="ECO:0000256" key="1">
    <source>
        <dbReference type="ARBA" id="ARBA00008987"/>
    </source>
</evidence>
<dbReference type="Pfam" id="PF14561">
    <property type="entry name" value="TPR_20"/>
    <property type="match status" value="1"/>
</dbReference>
<dbReference type="GO" id="GO:0006950">
    <property type="term" value="P:response to stress"/>
    <property type="evidence" value="ECO:0007669"/>
    <property type="project" value="UniProtKB-ARBA"/>
</dbReference>
<dbReference type="GO" id="GO:0005829">
    <property type="term" value="C:cytosol"/>
    <property type="evidence" value="ECO:0007669"/>
    <property type="project" value="TreeGrafter"/>
</dbReference>
<evidence type="ECO:0000256" key="6">
    <source>
        <dbReference type="NCBIfam" id="TIGR01068"/>
    </source>
</evidence>
<gene>
    <name evidence="8" type="primary">trxA</name>
    <name evidence="8" type="ORF">F9K24_01995</name>
</gene>
<evidence type="ECO:0000256" key="2">
    <source>
        <dbReference type="ARBA" id="ARBA00022448"/>
    </source>
</evidence>
<evidence type="ECO:0000256" key="4">
    <source>
        <dbReference type="ARBA" id="ARBA00023157"/>
    </source>
</evidence>
<evidence type="ECO:0000256" key="3">
    <source>
        <dbReference type="ARBA" id="ARBA00022982"/>
    </source>
</evidence>
<dbReference type="InterPro" id="IPR017937">
    <property type="entry name" value="Thioredoxin_CS"/>
</dbReference>
<dbReference type="NCBIfam" id="TIGR01068">
    <property type="entry name" value="thioredoxin"/>
    <property type="match status" value="1"/>
</dbReference>
<evidence type="ECO:0000259" key="7">
    <source>
        <dbReference type="PROSITE" id="PS51352"/>
    </source>
</evidence>
<keyword evidence="4" id="KW-1015">Disulfide bond</keyword>
<keyword evidence="3" id="KW-0249">Electron transport</keyword>
<comment type="caution">
    <text evidence="8">The sequence shown here is derived from an EMBL/GenBank/DDBJ whole genome shotgun (WGS) entry which is preliminary data.</text>
</comment>
<dbReference type="Proteomes" id="UP000460298">
    <property type="component" value="Unassembled WGS sequence"/>
</dbReference>
<dbReference type="Gene3D" id="3.40.30.10">
    <property type="entry name" value="Glutaredoxin"/>
    <property type="match status" value="1"/>
</dbReference>
<dbReference type="Pfam" id="PF00085">
    <property type="entry name" value="Thioredoxin"/>
    <property type="match status" value="1"/>
</dbReference>
<dbReference type="GO" id="GO:0015035">
    <property type="term" value="F:protein-disulfide reductase activity"/>
    <property type="evidence" value="ECO:0007669"/>
    <property type="project" value="UniProtKB-UniRule"/>
</dbReference>
<comment type="similarity">
    <text evidence="1">Belongs to the thioredoxin family.</text>
</comment>
<organism evidence="8 9">
    <name type="scientific">Leptonema illini</name>
    <dbReference type="NCBI Taxonomy" id="183"/>
    <lineage>
        <taxon>Bacteria</taxon>
        <taxon>Pseudomonadati</taxon>
        <taxon>Spirochaetota</taxon>
        <taxon>Spirochaetia</taxon>
        <taxon>Leptospirales</taxon>
        <taxon>Leptospiraceae</taxon>
        <taxon>Leptonema</taxon>
    </lineage>
</organism>
<dbReference type="FunFam" id="3.40.30.10:FF:000001">
    <property type="entry name" value="Thioredoxin"/>
    <property type="match status" value="1"/>
</dbReference>
<evidence type="ECO:0000256" key="5">
    <source>
        <dbReference type="ARBA" id="ARBA00023284"/>
    </source>
</evidence>
<dbReference type="InterPro" id="IPR036249">
    <property type="entry name" value="Thioredoxin-like_sf"/>
</dbReference>
<keyword evidence="5" id="KW-0676">Redox-active center</keyword>
<dbReference type="PRINTS" id="PR00421">
    <property type="entry name" value="THIOREDOXIN"/>
</dbReference>
<proteinExistence type="inferred from homology"/>
<protein>
    <recommendedName>
        <fullName evidence="6">Thioredoxin</fullName>
    </recommendedName>
</protein>
<dbReference type="Gene3D" id="1.25.40.10">
    <property type="entry name" value="Tetratricopeptide repeat domain"/>
    <property type="match status" value="1"/>
</dbReference>